<sequence>MLCTWRALCATFVLWIATCNATLLAPREDPWPNGPFTTNEQYVVDASGMSFTYAGVNWPGHLDAMVPEGLQYRSISDIMALLKSIGINSIRLTYAIEMIDQIEDNAGHDIPLQAAFVDALGQENGTAIFEKVLSLNPSFSNDTTRLEVFDAIAAEAQQNEIYIHLDNHLSKAGWCCTYFDHNGWWGDSDFPVANWTRGLSYMADHASAWPNFISMSLRNELRPPFGNSTLYAESYNWQDWYKYVKQGVEAINTANADILIFLSGLNSDTTLESVTNETALRPGSGKFELDESTANKIVLELHNYDNINKGPGLENCTALNEELLTDGFRALQSDAPNPFPVVMTEFGFVQDDSTWQGTFASCIEQFLADQQAGWMIWSLGGSYYIREGVQDYDESWGLLSHDWSSWRSPGHINGSFAALVDATLASNGIQRGLSNNNGSSSSSNETSENAGNVKLHSSFNLWSVIGLGAITTLVLWSY</sequence>
<feature type="signal peptide" evidence="5">
    <location>
        <begin position="1"/>
        <end position="21"/>
    </location>
</feature>
<evidence type="ECO:0000256" key="2">
    <source>
        <dbReference type="ARBA" id="ARBA00022801"/>
    </source>
</evidence>
<dbReference type="Gene3D" id="3.20.20.80">
    <property type="entry name" value="Glycosidases"/>
    <property type="match status" value="1"/>
</dbReference>
<proteinExistence type="inferred from homology"/>
<dbReference type="PANTHER" id="PTHR31263:SF0">
    <property type="entry name" value="CELLULASE FAMILY PROTEIN (AFU_ORTHOLOGUE AFUA_5G14560)"/>
    <property type="match status" value="1"/>
</dbReference>
<evidence type="ECO:0000256" key="3">
    <source>
        <dbReference type="ARBA" id="ARBA00023295"/>
    </source>
</evidence>
<dbReference type="InterPro" id="IPR001547">
    <property type="entry name" value="Glyco_hydro_5"/>
</dbReference>
<evidence type="ECO:0000313" key="7">
    <source>
        <dbReference type="EMBL" id="ETS84103.1"/>
    </source>
</evidence>
<keyword evidence="5" id="KW-0732">Signal</keyword>
<dbReference type="GeneID" id="19267141"/>
<dbReference type="SUPFAM" id="SSF51445">
    <property type="entry name" value="(Trans)glycosidases"/>
    <property type="match status" value="1"/>
</dbReference>
<dbReference type="Proteomes" id="UP000030651">
    <property type="component" value="Unassembled WGS sequence"/>
</dbReference>
<keyword evidence="2 4" id="KW-0378">Hydrolase</keyword>
<dbReference type="OMA" id="YATEMVD"/>
<feature type="domain" description="Glycoside hydrolase family 5" evidence="6">
    <location>
        <begin position="59"/>
        <end position="380"/>
    </location>
</feature>
<dbReference type="InterPro" id="IPR017853">
    <property type="entry name" value="GH"/>
</dbReference>
<dbReference type="InParanoid" id="W3XDC7"/>
<gene>
    <name evidence="7" type="ORF">PFICI_02128</name>
</gene>
<evidence type="ECO:0000256" key="5">
    <source>
        <dbReference type="SAM" id="SignalP"/>
    </source>
</evidence>
<dbReference type="Pfam" id="PF00150">
    <property type="entry name" value="Cellulase"/>
    <property type="match status" value="1"/>
</dbReference>
<dbReference type="HOGENOM" id="CLU_039562_0_0_1"/>
<keyword evidence="8" id="KW-1185">Reference proteome</keyword>
<dbReference type="GO" id="GO:0004553">
    <property type="term" value="F:hydrolase activity, hydrolyzing O-glycosyl compounds"/>
    <property type="evidence" value="ECO:0007669"/>
    <property type="project" value="InterPro"/>
</dbReference>
<name>W3XDC7_PESFW</name>
<keyword evidence="3 4" id="KW-0326">Glycosidase</keyword>
<evidence type="ECO:0000313" key="8">
    <source>
        <dbReference type="Proteomes" id="UP000030651"/>
    </source>
</evidence>
<dbReference type="PANTHER" id="PTHR31263">
    <property type="entry name" value="CELLULASE FAMILY PROTEIN (AFU_ORTHOLOGUE AFUA_5G14560)"/>
    <property type="match status" value="1"/>
</dbReference>
<reference evidence="8" key="1">
    <citation type="journal article" date="2015" name="BMC Genomics">
        <title>Genomic and transcriptomic analysis of the endophytic fungus Pestalotiopsis fici reveals its lifestyle and high potential for synthesis of natural products.</title>
        <authorList>
            <person name="Wang X."/>
            <person name="Zhang X."/>
            <person name="Liu L."/>
            <person name="Xiang M."/>
            <person name="Wang W."/>
            <person name="Sun X."/>
            <person name="Che Y."/>
            <person name="Guo L."/>
            <person name="Liu G."/>
            <person name="Guo L."/>
            <person name="Wang C."/>
            <person name="Yin W.B."/>
            <person name="Stadler M."/>
            <person name="Zhang X."/>
            <person name="Liu X."/>
        </authorList>
    </citation>
    <scope>NUCLEOTIDE SEQUENCE [LARGE SCALE GENOMIC DNA]</scope>
    <source>
        <strain evidence="8">W106-1 / CGMCC3.15140</strain>
    </source>
</reference>
<evidence type="ECO:0000259" key="6">
    <source>
        <dbReference type="Pfam" id="PF00150"/>
    </source>
</evidence>
<comment type="similarity">
    <text evidence="1 4">Belongs to the glycosyl hydrolase 5 (cellulase A) family.</text>
</comment>
<feature type="chain" id="PRO_5004835704" description="Glycoside hydrolase family 5 domain-containing protein" evidence="5">
    <location>
        <begin position="22"/>
        <end position="478"/>
    </location>
</feature>
<accession>W3XDC7</accession>
<protein>
    <recommendedName>
        <fullName evidence="6">Glycoside hydrolase family 5 domain-containing protein</fullName>
    </recommendedName>
</protein>
<dbReference type="GO" id="GO:0000272">
    <property type="term" value="P:polysaccharide catabolic process"/>
    <property type="evidence" value="ECO:0007669"/>
    <property type="project" value="InterPro"/>
</dbReference>
<dbReference type="OrthoDB" id="442731at2759"/>
<dbReference type="EMBL" id="KI912110">
    <property type="protein sequence ID" value="ETS84103.1"/>
    <property type="molecule type" value="Genomic_DNA"/>
</dbReference>
<dbReference type="RefSeq" id="XP_007828900.1">
    <property type="nucleotide sequence ID" value="XM_007830709.1"/>
</dbReference>
<dbReference type="AlphaFoldDB" id="W3XDC7"/>
<dbReference type="KEGG" id="pfy:PFICI_02128"/>
<evidence type="ECO:0000256" key="1">
    <source>
        <dbReference type="ARBA" id="ARBA00005641"/>
    </source>
</evidence>
<dbReference type="eggNOG" id="ENOG502QUKB">
    <property type="taxonomic scope" value="Eukaryota"/>
</dbReference>
<organism evidence="7 8">
    <name type="scientific">Pestalotiopsis fici (strain W106-1 / CGMCC3.15140)</name>
    <dbReference type="NCBI Taxonomy" id="1229662"/>
    <lineage>
        <taxon>Eukaryota</taxon>
        <taxon>Fungi</taxon>
        <taxon>Dikarya</taxon>
        <taxon>Ascomycota</taxon>
        <taxon>Pezizomycotina</taxon>
        <taxon>Sordariomycetes</taxon>
        <taxon>Xylariomycetidae</taxon>
        <taxon>Amphisphaeriales</taxon>
        <taxon>Sporocadaceae</taxon>
        <taxon>Pestalotiopsis</taxon>
    </lineage>
</organism>
<evidence type="ECO:0000256" key="4">
    <source>
        <dbReference type="RuleBase" id="RU361153"/>
    </source>
</evidence>